<evidence type="ECO:0000256" key="1">
    <source>
        <dbReference type="ARBA" id="ARBA00004651"/>
    </source>
</evidence>
<dbReference type="PIRSF" id="PIRSF006603">
    <property type="entry name" value="DinF"/>
    <property type="match status" value="1"/>
</dbReference>
<reference evidence="9 10" key="1">
    <citation type="journal article" date="2013" name="J. Biotechnol.">
        <title>Genome sequence of Corynebacterium pseudotuberculosis biovar equi strain 258 and prediction of antigenic targets to improve biotechnological vaccine production.</title>
        <authorList>
            <person name="Soares S.C."/>
            <person name="Trost E."/>
            <person name="Ramos R.T."/>
            <person name="Carneiro A.R."/>
            <person name="Santos A.R."/>
            <person name="Pinto A.C."/>
            <person name="Barbosa E."/>
            <person name="Aburjaile F."/>
            <person name="Ali A."/>
            <person name="Diniz C.A."/>
            <person name="Hassan S.S."/>
            <person name="Fiaux K."/>
            <person name="Guimaraes L.C."/>
            <person name="Bakhtiar S.M."/>
            <person name="Pereira U."/>
            <person name="Almeida S.S."/>
            <person name="Abreu V.A."/>
            <person name="Rocha F.S."/>
            <person name="Dorella F.A."/>
            <person name="Miyoshi A."/>
            <person name="Silva A."/>
            <person name="Azevedo V."/>
            <person name="Tauch A."/>
        </authorList>
    </citation>
    <scope>NUCLEOTIDE SEQUENCE [LARGE SCALE GENOMIC DNA]</scope>
    <source>
        <strain evidence="9 10">258</strain>
    </source>
</reference>
<gene>
    <name evidence="9" type="ORF">CP258_06615</name>
</gene>
<feature type="transmembrane region" description="Helical" evidence="8">
    <location>
        <begin position="283"/>
        <end position="310"/>
    </location>
</feature>
<keyword evidence="5 8" id="KW-0812">Transmembrane</keyword>
<dbReference type="Proteomes" id="UP000006465">
    <property type="component" value="Chromosome"/>
</dbReference>
<feature type="transmembrane region" description="Helical" evidence="8">
    <location>
        <begin position="110"/>
        <end position="129"/>
    </location>
</feature>
<dbReference type="InterPro" id="IPR048279">
    <property type="entry name" value="MdtK-like"/>
</dbReference>
<evidence type="ECO:0000256" key="4">
    <source>
        <dbReference type="ARBA" id="ARBA00022475"/>
    </source>
</evidence>
<dbReference type="Pfam" id="PF01554">
    <property type="entry name" value="MatE"/>
    <property type="match status" value="2"/>
</dbReference>
<feature type="transmembrane region" description="Helical" evidence="8">
    <location>
        <begin position="395"/>
        <end position="414"/>
    </location>
</feature>
<evidence type="ECO:0000256" key="3">
    <source>
        <dbReference type="ARBA" id="ARBA00022448"/>
    </source>
</evidence>
<comment type="subcellular location">
    <subcellularLocation>
        <location evidence="1">Cell membrane</location>
        <topology evidence="1">Multi-pass membrane protein</topology>
    </subcellularLocation>
</comment>
<dbReference type="InterPro" id="IPR002528">
    <property type="entry name" value="MATE_fam"/>
</dbReference>
<evidence type="ECO:0000313" key="9">
    <source>
        <dbReference type="EMBL" id="AFK16922.3"/>
    </source>
</evidence>
<comment type="similarity">
    <text evidence="2">Belongs to the multi antimicrobial extrusion (MATE) (TC 2.A.66.1) family.</text>
</comment>
<dbReference type="EMBL" id="CP003540">
    <property type="protein sequence ID" value="AFK16922.3"/>
    <property type="molecule type" value="Genomic_DNA"/>
</dbReference>
<dbReference type="RefSeq" id="WP_014367228.1">
    <property type="nucleotide sequence ID" value="NC_017945.3"/>
</dbReference>
<evidence type="ECO:0000313" key="10">
    <source>
        <dbReference type="Proteomes" id="UP000006465"/>
    </source>
</evidence>
<feature type="transmembrane region" description="Helical" evidence="8">
    <location>
        <begin position="363"/>
        <end position="383"/>
    </location>
</feature>
<keyword evidence="4" id="KW-1003">Cell membrane</keyword>
<dbReference type="PANTHER" id="PTHR42893">
    <property type="entry name" value="PROTEIN DETOXIFICATION 44, CHLOROPLASTIC-RELATED"/>
    <property type="match status" value="1"/>
</dbReference>
<dbReference type="GO" id="GO:0042910">
    <property type="term" value="F:xenobiotic transmembrane transporter activity"/>
    <property type="evidence" value="ECO:0007669"/>
    <property type="project" value="InterPro"/>
</dbReference>
<accession>A0AAU8Q889</accession>
<name>A0AAU8Q889_CORPS</name>
<dbReference type="CDD" id="cd13136">
    <property type="entry name" value="MATE_DinF_like"/>
    <property type="match status" value="1"/>
</dbReference>
<dbReference type="NCBIfam" id="TIGR00797">
    <property type="entry name" value="matE"/>
    <property type="match status" value="1"/>
</dbReference>
<keyword evidence="6 8" id="KW-1133">Transmembrane helix</keyword>
<evidence type="ECO:0000256" key="6">
    <source>
        <dbReference type="ARBA" id="ARBA00022989"/>
    </source>
</evidence>
<dbReference type="GO" id="GO:0005886">
    <property type="term" value="C:plasma membrane"/>
    <property type="evidence" value="ECO:0007669"/>
    <property type="project" value="UniProtKB-SubCell"/>
</dbReference>
<dbReference type="AlphaFoldDB" id="A0AAU8Q889"/>
<proteinExistence type="inferred from homology"/>
<dbReference type="InterPro" id="IPR044644">
    <property type="entry name" value="DinF-like"/>
</dbReference>
<feature type="transmembrane region" description="Helical" evidence="8">
    <location>
        <begin position="149"/>
        <end position="166"/>
    </location>
</feature>
<evidence type="ECO:0000256" key="5">
    <source>
        <dbReference type="ARBA" id="ARBA00022692"/>
    </source>
</evidence>
<feature type="transmembrane region" description="Helical" evidence="8">
    <location>
        <begin position="420"/>
        <end position="441"/>
    </location>
</feature>
<feature type="transmembrane region" description="Helical" evidence="8">
    <location>
        <begin position="250"/>
        <end position="271"/>
    </location>
</feature>
<dbReference type="KEGG" id="coe:CP258_06615"/>
<evidence type="ECO:0000256" key="8">
    <source>
        <dbReference type="SAM" id="Phobius"/>
    </source>
</evidence>
<feature type="transmembrane region" description="Helical" evidence="8">
    <location>
        <begin position="178"/>
        <end position="201"/>
    </location>
</feature>
<dbReference type="GO" id="GO:0015297">
    <property type="term" value="F:antiporter activity"/>
    <property type="evidence" value="ECO:0007669"/>
    <property type="project" value="InterPro"/>
</dbReference>
<evidence type="ECO:0000256" key="2">
    <source>
        <dbReference type="ARBA" id="ARBA00010199"/>
    </source>
</evidence>
<evidence type="ECO:0000256" key="7">
    <source>
        <dbReference type="ARBA" id="ARBA00023136"/>
    </source>
</evidence>
<keyword evidence="3" id="KW-0813">Transport</keyword>
<feature type="transmembrane region" description="Helical" evidence="8">
    <location>
        <begin position="322"/>
        <end position="343"/>
    </location>
</feature>
<keyword evidence="7 8" id="KW-0472">Membrane</keyword>
<feature type="transmembrane region" description="Helical" evidence="8">
    <location>
        <begin position="207"/>
        <end position="229"/>
    </location>
</feature>
<protein>
    <submittedName>
        <fullName evidence="9">MATE family efflux transporter</fullName>
    </submittedName>
</protein>
<organism evidence="9 10">
    <name type="scientific">Corynebacterium pseudotuberculosis 258</name>
    <dbReference type="NCBI Taxonomy" id="1168865"/>
    <lineage>
        <taxon>Bacteria</taxon>
        <taxon>Bacillati</taxon>
        <taxon>Actinomycetota</taxon>
        <taxon>Actinomycetes</taxon>
        <taxon>Mycobacteriales</taxon>
        <taxon>Corynebacteriaceae</taxon>
        <taxon>Corynebacterium</taxon>
    </lineage>
</organism>
<sequence length="451" mass="48268">MFSWEKRRRERVCSVGRAQEETVEIGPATILRLALPALGVLAATPLYLLFDTAVVGTLGAASLAALGAGTTIYAQVTTQLTFLSYGTTARSARLFGAGKKKEAVAEGVQATWLALFVGTVLAVTIFLGAPQFTFWLSGSSEVSSAATSWLRVTAAGIPLVLIIMAGNGWLRGVQNTRLPLLFTLSGIFPGMVLVPILVGRYGLVGSAWANIVGITITSFLFIACLFRMHEGSIQPNWSIMRSQLTLGRDLILRSLSFQISFLSAAAVAGRFGPESLAAHQVLLQLWSFLTLVLDSLAIAGQMLTGAALGAKDVVRARRVGQVSVLYSTMFGVALAVIFAAGFQVIPGIFTSDEGVLQEISGPWWQLVLMIILGGVVFAFDGILLGAADAAYLRTVSLLSVLVGFLPGVWLALFFQAGLVGVWWGLVSFISIRMIAGVWRFYSMKWAYSKDL</sequence>
<dbReference type="PANTHER" id="PTHR42893:SF46">
    <property type="entry name" value="PROTEIN DETOXIFICATION 44, CHLOROPLASTIC"/>
    <property type="match status" value="1"/>
</dbReference>